<reference evidence="2" key="2">
    <citation type="submission" date="2020-05" db="UniProtKB">
        <authorList>
            <consortium name="EnsemblMetazoa"/>
        </authorList>
    </citation>
    <scope>IDENTIFICATION</scope>
</reference>
<name>A0A084WPZ9_ANOSI</name>
<keyword evidence="3" id="KW-1185">Reference proteome</keyword>
<gene>
    <name evidence="1" type="ORF">ZHAS_00020413</name>
</gene>
<proteinExistence type="predicted"/>
<dbReference type="AlphaFoldDB" id="A0A084WPZ9"/>
<sequence>MRCITNPRIAKFIVAIAGGADGLPRGNWCEEQKESRNGIDGSRTPNLLTPIAQRAVAPHAAGHFHRQFRIIGRNSADTIAKLGIFARTCVCPFCAALKRVPTPARASKQRNRSP</sequence>
<dbReference type="Proteomes" id="UP000030765">
    <property type="component" value="Unassembled WGS sequence"/>
</dbReference>
<dbReference type="VEuPathDB" id="VectorBase:ASIC020413"/>
<dbReference type="EMBL" id="KE525369">
    <property type="protein sequence ID" value="KFB52293.1"/>
    <property type="molecule type" value="Genomic_DNA"/>
</dbReference>
<reference evidence="1 3" key="1">
    <citation type="journal article" date="2014" name="BMC Genomics">
        <title>Genome sequence of Anopheles sinensis provides insight into genetics basis of mosquito competence for malaria parasites.</title>
        <authorList>
            <person name="Zhou D."/>
            <person name="Zhang D."/>
            <person name="Ding G."/>
            <person name="Shi L."/>
            <person name="Hou Q."/>
            <person name="Ye Y."/>
            <person name="Xu Y."/>
            <person name="Zhou H."/>
            <person name="Xiong C."/>
            <person name="Li S."/>
            <person name="Yu J."/>
            <person name="Hong S."/>
            <person name="Yu X."/>
            <person name="Zou P."/>
            <person name="Chen C."/>
            <person name="Chang X."/>
            <person name="Wang W."/>
            <person name="Lv Y."/>
            <person name="Sun Y."/>
            <person name="Ma L."/>
            <person name="Shen B."/>
            <person name="Zhu C."/>
        </authorList>
    </citation>
    <scope>NUCLEOTIDE SEQUENCE [LARGE SCALE GENOMIC DNA]</scope>
</reference>
<evidence type="ECO:0000313" key="2">
    <source>
        <dbReference type="EnsemblMetazoa" id="ASIC020413-PA"/>
    </source>
</evidence>
<evidence type="ECO:0000313" key="3">
    <source>
        <dbReference type="Proteomes" id="UP000030765"/>
    </source>
</evidence>
<dbReference type="EnsemblMetazoa" id="ASIC020413-RA">
    <property type="protein sequence ID" value="ASIC020413-PA"/>
    <property type="gene ID" value="ASIC020413"/>
</dbReference>
<evidence type="ECO:0000313" key="1">
    <source>
        <dbReference type="EMBL" id="KFB52293.1"/>
    </source>
</evidence>
<dbReference type="EMBL" id="ATLV01025145">
    <property type="status" value="NOT_ANNOTATED_CDS"/>
    <property type="molecule type" value="Genomic_DNA"/>
</dbReference>
<accession>A0A084WPZ9</accession>
<organism evidence="1">
    <name type="scientific">Anopheles sinensis</name>
    <name type="common">Mosquito</name>
    <dbReference type="NCBI Taxonomy" id="74873"/>
    <lineage>
        <taxon>Eukaryota</taxon>
        <taxon>Metazoa</taxon>
        <taxon>Ecdysozoa</taxon>
        <taxon>Arthropoda</taxon>
        <taxon>Hexapoda</taxon>
        <taxon>Insecta</taxon>
        <taxon>Pterygota</taxon>
        <taxon>Neoptera</taxon>
        <taxon>Endopterygota</taxon>
        <taxon>Diptera</taxon>
        <taxon>Nematocera</taxon>
        <taxon>Culicoidea</taxon>
        <taxon>Culicidae</taxon>
        <taxon>Anophelinae</taxon>
        <taxon>Anopheles</taxon>
    </lineage>
</organism>
<protein>
    <submittedName>
        <fullName evidence="1 2">O128</fullName>
    </submittedName>
</protein>